<organism evidence="1 2">
    <name type="scientific">Paraglaciecola hydrolytica</name>
    <dbReference type="NCBI Taxonomy" id="1799789"/>
    <lineage>
        <taxon>Bacteria</taxon>
        <taxon>Pseudomonadati</taxon>
        <taxon>Pseudomonadota</taxon>
        <taxon>Gammaproteobacteria</taxon>
        <taxon>Alteromonadales</taxon>
        <taxon>Alteromonadaceae</taxon>
        <taxon>Paraglaciecola</taxon>
    </lineage>
</organism>
<dbReference type="EMBL" id="LSNE01000020">
    <property type="protein sequence ID" value="KXI26794.1"/>
    <property type="molecule type" value="Genomic_DNA"/>
</dbReference>
<name>A0A148KKF1_9ALTE</name>
<reference evidence="2" key="1">
    <citation type="submission" date="2016-02" db="EMBL/GenBank/DDBJ databases">
        <authorList>
            <person name="Schultz-Johansen M."/>
            <person name="Glaring M.A."/>
            <person name="Bech P.K."/>
            <person name="Stougaard P."/>
        </authorList>
    </citation>
    <scope>NUCLEOTIDE SEQUENCE [LARGE SCALE GENOMIC DNA]</scope>
    <source>
        <strain evidence="2">S66</strain>
    </source>
</reference>
<dbReference type="AlphaFoldDB" id="A0A148KKF1"/>
<evidence type="ECO:0000313" key="2">
    <source>
        <dbReference type="Proteomes" id="UP000070299"/>
    </source>
</evidence>
<evidence type="ECO:0000313" key="1">
    <source>
        <dbReference type="EMBL" id="KXI26794.1"/>
    </source>
</evidence>
<accession>A0A148KKF1</accession>
<proteinExistence type="predicted"/>
<dbReference type="Proteomes" id="UP000070299">
    <property type="component" value="Unassembled WGS sequence"/>
</dbReference>
<dbReference type="RefSeq" id="WP_068382250.1">
    <property type="nucleotide sequence ID" value="NZ_LSNE01000020.1"/>
</dbReference>
<gene>
    <name evidence="1" type="ORF">AX660_03220</name>
</gene>
<comment type="caution">
    <text evidence="1">The sequence shown here is derived from an EMBL/GenBank/DDBJ whole genome shotgun (WGS) entry which is preliminary data.</text>
</comment>
<sequence length="92" mass="10455">MNIKLTSQQKLNLMYLANNRFIEICTSVGRSLGCAVFPDGNNAKSIMAAFNTFLAWGYFDEEEKHYHGLRYSRFTVNEKGKQALLNAEVVSE</sequence>
<dbReference type="STRING" id="1799789.AX660_03220"/>
<protein>
    <submittedName>
        <fullName evidence="1">Uncharacterized protein</fullName>
    </submittedName>
</protein>
<keyword evidence="2" id="KW-1185">Reference proteome</keyword>